<dbReference type="InterPro" id="IPR002397">
    <property type="entry name" value="Cyt_P450_B"/>
</dbReference>
<dbReference type="PROSITE" id="PS00086">
    <property type="entry name" value="CYTOCHROME_P450"/>
    <property type="match status" value="1"/>
</dbReference>
<gene>
    <name evidence="9" type="ORF">FHX34_107161</name>
</gene>
<dbReference type="CDD" id="cd11029">
    <property type="entry name" value="CYP107-like"/>
    <property type="match status" value="1"/>
</dbReference>
<dbReference type="Proteomes" id="UP000320239">
    <property type="component" value="Unassembled WGS sequence"/>
</dbReference>
<dbReference type="PANTHER" id="PTHR46696:SF1">
    <property type="entry name" value="CYTOCHROME P450 YJIB-RELATED"/>
    <property type="match status" value="1"/>
</dbReference>
<name>A0A561VGD9_ACTTI</name>
<evidence type="ECO:0000256" key="4">
    <source>
        <dbReference type="ARBA" id="ARBA00023002"/>
    </source>
</evidence>
<keyword evidence="2 7" id="KW-0349">Heme</keyword>
<dbReference type="PANTHER" id="PTHR46696">
    <property type="entry name" value="P450, PUTATIVE (EUROFUNG)-RELATED"/>
    <property type="match status" value="1"/>
</dbReference>
<proteinExistence type="inferred from homology"/>
<dbReference type="GO" id="GO:0004497">
    <property type="term" value="F:monooxygenase activity"/>
    <property type="evidence" value="ECO:0007669"/>
    <property type="project" value="UniProtKB-KW"/>
</dbReference>
<keyword evidence="3 7" id="KW-0479">Metal-binding</keyword>
<dbReference type="GO" id="GO:0016705">
    <property type="term" value="F:oxidoreductase activity, acting on paired donors, with incorporation or reduction of molecular oxygen"/>
    <property type="evidence" value="ECO:0007669"/>
    <property type="project" value="InterPro"/>
</dbReference>
<dbReference type="GO" id="GO:0017000">
    <property type="term" value="P:antibiotic biosynthetic process"/>
    <property type="evidence" value="ECO:0007669"/>
    <property type="project" value="UniProtKB-ARBA"/>
</dbReference>
<dbReference type="GO" id="GO:0005506">
    <property type="term" value="F:iron ion binding"/>
    <property type="evidence" value="ECO:0007669"/>
    <property type="project" value="InterPro"/>
</dbReference>
<evidence type="ECO:0000256" key="8">
    <source>
        <dbReference type="SAM" id="MobiDB-lite"/>
    </source>
</evidence>
<dbReference type="InterPro" id="IPR036396">
    <property type="entry name" value="Cyt_P450_sf"/>
</dbReference>
<protein>
    <submittedName>
        <fullName evidence="9">Cytochrome P450</fullName>
    </submittedName>
</protein>
<keyword evidence="10" id="KW-1185">Reference proteome</keyword>
<evidence type="ECO:0000256" key="5">
    <source>
        <dbReference type="ARBA" id="ARBA00023004"/>
    </source>
</evidence>
<evidence type="ECO:0000256" key="7">
    <source>
        <dbReference type="RuleBase" id="RU000461"/>
    </source>
</evidence>
<comment type="similarity">
    <text evidence="1 7">Belongs to the cytochrome P450 family.</text>
</comment>
<sequence>MTQEIVDLGDPAFQADPHPAYASWRRTGPVRRARLPSGLPAWVITRYDDARRALADPRLSKRSYPMGSGLATGQGRAATGAPAVGGSRTAGAASAGDLAPGIGAAISQHMLAVDPPDHTRLRRLVSAAFTARRIEALRPRIEQIATELLDAIDGETEADLIDAFAFPLPIQVICELLGVPVEDRDDFRDWSNAVVAGSQAGPRLAPAIEAMVRYIHALIAERRAEPGDDLLSGLIQVRDARDRLTEQELSSMVFLLLVAGHETTVNLIGNGVYLLLRDRAGWERLRADRALLPGAIEEFLRYEGPVETATFRIATEDVEIGGVTIPAGDPVVVVLLSANRDADHFPHADELRLDRPPAHHLAFGHGIHYCLGAPLARLEAQIAFTALLDRHPDLRLGVPVHQLRWRPGLVVRGLERLPVVL</sequence>
<dbReference type="OrthoDB" id="4156795at2"/>
<dbReference type="Pfam" id="PF00067">
    <property type="entry name" value="p450"/>
    <property type="match status" value="1"/>
</dbReference>
<dbReference type="InterPro" id="IPR017972">
    <property type="entry name" value="Cyt_P450_CS"/>
</dbReference>
<keyword evidence="6 7" id="KW-0503">Monooxygenase</keyword>
<accession>A0A561VGD9</accession>
<dbReference type="InterPro" id="IPR001128">
    <property type="entry name" value="Cyt_P450"/>
</dbReference>
<evidence type="ECO:0000256" key="1">
    <source>
        <dbReference type="ARBA" id="ARBA00010617"/>
    </source>
</evidence>
<dbReference type="SUPFAM" id="SSF48264">
    <property type="entry name" value="Cytochrome P450"/>
    <property type="match status" value="1"/>
</dbReference>
<evidence type="ECO:0000313" key="10">
    <source>
        <dbReference type="Proteomes" id="UP000320239"/>
    </source>
</evidence>
<keyword evidence="5 7" id="KW-0408">Iron</keyword>
<dbReference type="EMBL" id="VIWY01000007">
    <property type="protein sequence ID" value="TWG10669.1"/>
    <property type="molecule type" value="Genomic_DNA"/>
</dbReference>
<evidence type="ECO:0000256" key="3">
    <source>
        <dbReference type="ARBA" id="ARBA00022723"/>
    </source>
</evidence>
<evidence type="ECO:0000313" key="9">
    <source>
        <dbReference type="EMBL" id="TWG10669.1"/>
    </source>
</evidence>
<evidence type="ECO:0000256" key="2">
    <source>
        <dbReference type="ARBA" id="ARBA00022617"/>
    </source>
</evidence>
<evidence type="ECO:0000256" key="6">
    <source>
        <dbReference type="ARBA" id="ARBA00023033"/>
    </source>
</evidence>
<dbReference type="AlphaFoldDB" id="A0A561VGD9"/>
<dbReference type="FunFam" id="1.10.630.10:FF:000018">
    <property type="entry name" value="Cytochrome P450 monooxygenase"/>
    <property type="match status" value="1"/>
</dbReference>
<dbReference type="PRINTS" id="PR00359">
    <property type="entry name" value="BP450"/>
</dbReference>
<feature type="region of interest" description="Disordered" evidence="8">
    <location>
        <begin position="1"/>
        <end position="20"/>
    </location>
</feature>
<comment type="caution">
    <text evidence="9">The sequence shown here is derived from an EMBL/GenBank/DDBJ whole genome shotgun (WGS) entry which is preliminary data.</text>
</comment>
<organism evidence="9 10">
    <name type="scientific">Actinoplanes teichomyceticus</name>
    <dbReference type="NCBI Taxonomy" id="1867"/>
    <lineage>
        <taxon>Bacteria</taxon>
        <taxon>Bacillati</taxon>
        <taxon>Actinomycetota</taxon>
        <taxon>Actinomycetes</taxon>
        <taxon>Micromonosporales</taxon>
        <taxon>Micromonosporaceae</taxon>
        <taxon>Actinoplanes</taxon>
    </lineage>
</organism>
<dbReference type="Gene3D" id="1.10.630.10">
    <property type="entry name" value="Cytochrome P450"/>
    <property type="match status" value="1"/>
</dbReference>
<reference evidence="9 10" key="1">
    <citation type="submission" date="2019-06" db="EMBL/GenBank/DDBJ databases">
        <title>Sequencing the genomes of 1000 actinobacteria strains.</title>
        <authorList>
            <person name="Klenk H.-P."/>
        </authorList>
    </citation>
    <scope>NUCLEOTIDE SEQUENCE [LARGE SCALE GENOMIC DNA]</scope>
    <source>
        <strain evidence="9 10">DSM 43866</strain>
    </source>
</reference>
<keyword evidence="4 7" id="KW-0560">Oxidoreductase</keyword>
<dbReference type="RefSeq" id="WP_122976601.1">
    <property type="nucleotide sequence ID" value="NZ_BOMX01000126.1"/>
</dbReference>
<dbReference type="GO" id="GO:0020037">
    <property type="term" value="F:heme binding"/>
    <property type="evidence" value="ECO:0007669"/>
    <property type="project" value="InterPro"/>
</dbReference>